<reference evidence="3" key="1">
    <citation type="submission" date="2007-04" db="EMBL/GenBank/DDBJ databases">
        <title>Annotation of Pediculus humanus corporis strain USDA.</title>
        <authorList>
            <person name="Kirkness E."/>
            <person name="Hannick L."/>
            <person name="Hass B."/>
            <person name="Bruggner R."/>
            <person name="Lawson D."/>
            <person name="Bidwell S."/>
            <person name="Joardar V."/>
            <person name="Caler E."/>
            <person name="Walenz B."/>
            <person name="Inman J."/>
            <person name="Schobel S."/>
            <person name="Galinsky K."/>
            <person name="Amedeo P."/>
            <person name="Strausberg R."/>
        </authorList>
    </citation>
    <scope>NUCLEOTIDE SEQUENCE</scope>
    <source>
        <strain evidence="3">USDA</strain>
    </source>
</reference>
<protein>
    <recommendedName>
        <fullName evidence="2">Ubiquitin-like domain-containing protein</fullName>
    </recommendedName>
</protein>
<dbReference type="AlphaFoldDB" id="E0VUC8"/>
<dbReference type="VEuPathDB" id="VectorBase:PHUM449110"/>
<dbReference type="OrthoDB" id="267397at2759"/>
<dbReference type="CTD" id="8230005"/>
<dbReference type="RefSeq" id="XP_002429722.1">
    <property type="nucleotide sequence ID" value="XM_002429677.1"/>
</dbReference>
<dbReference type="InterPro" id="IPR029071">
    <property type="entry name" value="Ubiquitin-like_domsf"/>
</dbReference>
<dbReference type="PANTHER" id="PTHR16470:SF0">
    <property type="entry name" value="UBIQUITIN DOMAIN-CONTAINING PROTEIN UBFD1"/>
    <property type="match status" value="1"/>
</dbReference>
<accession>E0VUC8</accession>
<organism>
    <name type="scientific">Pediculus humanus subsp. corporis</name>
    <name type="common">Body louse</name>
    <dbReference type="NCBI Taxonomy" id="121224"/>
    <lineage>
        <taxon>Eukaryota</taxon>
        <taxon>Metazoa</taxon>
        <taxon>Ecdysozoa</taxon>
        <taxon>Arthropoda</taxon>
        <taxon>Hexapoda</taxon>
        <taxon>Insecta</taxon>
        <taxon>Pterygota</taxon>
        <taxon>Neoptera</taxon>
        <taxon>Paraneoptera</taxon>
        <taxon>Psocodea</taxon>
        <taxon>Troctomorpha</taxon>
        <taxon>Phthiraptera</taxon>
        <taxon>Anoplura</taxon>
        <taxon>Pediculidae</taxon>
        <taxon>Pediculus</taxon>
    </lineage>
</organism>
<dbReference type="Pfam" id="PF25343">
    <property type="entry name" value="PH_UBFD1_C"/>
    <property type="match status" value="1"/>
</dbReference>
<keyword evidence="5" id="KW-1185">Reference proteome</keyword>
<dbReference type="Proteomes" id="UP000009046">
    <property type="component" value="Unassembled WGS sequence"/>
</dbReference>
<dbReference type="EMBL" id="AAZO01005477">
    <property type="status" value="NOT_ANNOTATED_CDS"/>
    <property type="molecule type" value="Genomic_DNA"/>
</dbReference>
<dbReference type="InterPro" id="IPR000626">
    <property type="entry name" value="Ubiquitin-like_dom"/>
</dbReference>
<dbReference type="Gene3D" id="3.10.20.90">
    <property type="entry name" value="Phosphatidylinositol 3-kinase Catalytic Subunit, Chain A, domain 1"/>
    <property type="match status" value="1"/>
</dbReference>
<proteinExistence type="predicted"/>
<reference evidence="4" key="3">
    <citation type="submission" date="2021-02" db="UniProtKB">
        <authorList>
            <consortium name="EnsemblMetazoa"/>
        </authorList>
    </citation>
    <scope>IDENTIFICATION</scope>
    <source>
        <strain evidence="4">USDA</strain>
    </source>
</reference>
<feature type="domain" description="Ubiquitin-like" evidence="2">
    <location>
        <begin position="75"/>
        <end position="146"/>
    </location>
</feature>
<evidence type="ECO:0000313" key="4">
    <source>
        <dbReference type="EnsemblMetazoa" id="PHUM449110-PA"/>
    </source>
</evidence>
<feature type="compositionally biased region" description="Basic and acidic residues" evidence="1">
    <location>
        <begin position="46"/>
        <end position="55"/>
    </location>
</feature>
<feature type="region of interest" description="Disordered" evidence="1">
    <location>
        <begin position="28"/>
        <end position="62"/>
    </location>
</feature>
<dbReference type="EMBL" id="DS235785">
    <property type="protein sequence ID" value="EEB16984.1"/>
    <property type="molecule type" value="Genomic_DNA"/>
</dbReference>
<dbReference type="KEGG" id="phu:Phum_PHUM449110"/>
<dbReference type="GO" id="GO:0045296">
    <property type="term" value="F:cadherin binding"/>
    <property type="evidence" value="ECO:0007669"/>
    <property type="project" value="TreeGrafter"/>
</dbReference>
<dbReference type="eggNOG" id="KOG1872">
    <property type="taxonomic scope" value="Eukaryota"/>
</dbReference>
<dbReference type="HOGENOM" id="CLU_079085_1_0_1"/>
<dbReference type="InterPro" id="IPR039120">
    <property type="entry name" value="UBFD1"/>
</dbReference>
<dbReference type="CDD" id="cd17047">
    <property type="entry name" value="Ubl_UBFD1"/>
    <property type="match status" value="1"/>
</dbReference>
<name>E0VUC8_PEDHC</name>
<dbReference type="SUPFAM" id="SSF54236">
    <property type="entry name" value="Ubiquitin-like"/>
    <property type="match status" value="1"/>
</dbReference>
<dbReference type="SMART" id="SM00213">
    <property type="entry name" value="UBQ"/>
    <property type="match status" value="1"/>
</dbReference>
<dbReference type="PROSITE" id="PS50053">
    <property type="entry name" value="UBIQUITIN_2"/>
    <property type="match status" value="1"/>
</dbReference>
<evidence type="ECO:0000313" key="3">
    <source>
        <dbReference type="EMBL" id="EEB16984.1"/>
    </source>
</evidence>
<dbReference type="Pfam" id="PF00240">
    <property type="entry name" value="ubiquitin"/>
    <property type="match status" value="1"/>
</dbReference>
<dbReference type="GeneID" id="8230005"/>
<sequence length="295" mass="33208">MEGKGDTLDTKSGKLIEEKNINEIINLKEDSDASSNNSDSKVVSIDADKKNESKNIESGFPTGFDQKELEEETPLKIIYNKNRYDINFPLNQTVMQLKHHLQNIIGVPRAMQKVMIKGLAKDDRTLKELGVTKGAKIMVVGSKLDDVLAVSTPSQLDFSDEKTSTTTKEPFCKQKIHRKVLDTGVPDDAMPGIKNIKEGLPQFPISGMLNKHGGKVRFTFKLELDQLWIGTKERTDKIPMHSIKNVVSEAIEEHEEYHIMALQLGPTEASRYWVYWVPAQYVDAIKDAILGTWPL</sequence>
<dbReference type="GO" id="GO:0003723">
    <property type="term" value="F:RNA binding"/>
    <property type="evidence" value="ECO:0007669"/>
    <property type="project" value="TreeGrafter"/>
</dbReference>
<dbReference type="InParanoid" id="E0VUC8"/>
<evidence type="ECO:0000313" key="5">
    <source>
        <dbReference type="Proteomes" id="UP000009046"/>
    </source>
</evidence>
<dbReference type="EnsemblMetazoa" id="PHUM449110-RA">
    <property type="protein sequence ID" value="PHUM449110-PA"/>
    <property type="gene ID" value="PHUM449110"/>
</dbReference>
<evidence type="ECO:0000256" key="1">
    <source>
        <dbReference type="SAM" id="MobiDB-lite"/>
    </source>
</evidence>
<gene>
    <name evidence="4" type="primary">8230005</name>
    <name evidence="3" type="ORF">Phum_PHUM449110</name>
</gene>
<dbReference type="InterPro" id="IPR057455">
    <property type="entry name" value="UBFD1_C"/>
</dbReference>
<dbReference type="STRING" id="121224.E0VUC8"/>
<dbReference type="OMA" id="SRYFVYW"/>
<feature type="compositionally biased region" description="Low complexity" evidence="1">
    <location>
        <begin position="33"/>
        <end position="45"/>
    </location>
</feature>
<evidence type="ECO:0000259" key="2">
    <source>
        <dbReference type="PROSITE" id="PS50053"/>
    </source>
</evidence>
<dbReference type="PANTHER" id="PTHR16470">
    <property type="entry name" value="UBIQUITIN DOMAIN-CONTAINING PROTEIN UBFD1"/>
    <property type="match status" value="1"/>
</dbReference>
<reference evidence="3" key="2">
    <citation type="submission" date="2007-04" db="EMBL/GenBank/DDBJ databases">
        <title>The genome of the human body louse.</title>
        <authorList>
            <consortium name="The Human Body Louse Genome Consortium"/>
            <person name="Kirkness E."/>
            <person name="Walenz B."/>
            <person name="Hass B."/>
            <person name="Bruggner R."/>
            <person name="Strausberg R."/>
        </authorList>
    </citation>
    <scope>NUCLEOTIDE SEQUENCE</scope>
    <source>
        <strain evidence="3">USDA</strain>
    </source>
</reference>